<keyword evidence="4" id="KW-1185">Reference proteome</keyword>
<dbReference type="GO" id="GO:0003676">
    <property type="term" value="F:nucleic acid binding"/>
    <property type="evidence" value="ECO:0007669"/>
    <property type="project" value="InterPro"/>
</dbReference>
<dbReference type="SUPFAM" id="SSF46689">
    <property type="entry name" value="Homeodomain-like"/>
    <property type="match status" value="1"/>
</dbReference>
<dbReference type="EMBL" id="CP050692">
    <property type="protein sequence ID" value="QIT48627.1"/>
    <property type="molecule type" value="Genomic_DNA"/>
</dbReference>
<protein>
    <submittedName>
        <fullName evidence="3">Transposase</fullName>
    </submittedName>
</protein>
<dbReference type="Pfam" id="PF13358">
    <property type="entry name" value="DDE_3"/>
    <property type="match status" value="1"/>
</dbReference>
<dbReference type="Pfam" id="PF13551">
    <property type="entry name" value="HTH_29"/>
    <property type="match status" value="1"/>
</dbReference>
<evidence type="ECO:0000313" key="5">
    <source>
        <dbReference type="Proteomes" id="UP000502504"/>
    </source>
</evidence>
<dbReference type="InterPro" id="IPR012337">
    <property type="entry name" value="RNaseH-like_sf"/>
</dbReference>
<dbReference type="Proteomes" id="UP000190306">
    <property type="component" value="Chromosome"/>
</dbReference>
<proteinExistence type="predicted"/>
<dbReference type="AlphaFoldDB" id="A0AAE6YFS3"/>
<gene>
    <name evidence="2" type="ORF">AFM16_37575</name>
    <name evidence="3" type="ORF">HCX60_38215</name>
</gene>
<dbReference type="SUPFAM" id="SSF53098">
    <property type="entry name" value="Ribonuclease H-like"/>
    <property type="match status" value="1"/>
</dbReference>
<evidence type="ECO:0000259" key="1">
    <source>
        <dbReference type="Pfam" id="PF13358"/>
    </source>
</evidence>
<reference evidence="3 5" key="2">
    <citation type="submission" date="2020-03" db="EMBL/GenBank/DDBJ databases">
        <title>Is there a link between lipid content and antibiotic production in Streptomyces?</title>
        <authorList>
            <person name="David M."/>
            <person name="Lejeune C."/>
            <person name="Abreu S."/>
            <person name="Thibessard A."/>
            <person name="Leblond P."/>
            <person name="Chaminade P."/>
            <person name="Virolle M.-J."/>
        </authorList>
    </citation>
    <scope>NUCLEOTIDE SEQUENCE [LARGE SCALE GENOMIC DNA]</scope>
    <source>
        <strain evidence="3 5">DSM 41481</strain>
    </source>
</reference>
<feature type="domain" description="Tc1-like transposase DDE" evidence="1">
    <location>
        <begin position="155"/>
        <end position="226"/>
    </location>
</feature>
<evidence type="ECO:0000313" key="3">
    <source>
        <dbReference type="EMBL" id="QIT48627.1"/>
    </source>
</evidence>
<dbReference type="InterPro" id="IPR038717">
    <property type="entry name" value="Tc1-like_DDE_dom"/>
</dbReference>
<evidence type="ECO:0000313" key="2">
    <source>
        <dbReference type="EMBL" id="OOQ48260.1"/>
    </source>
</evidence>
<accession>A0AAE6YFS3</accession>
<sequence length="283" mass="32285">MAPPVRVRRLTEQEGQKLQQIVRRGSTNSVRFRRAMMLLASAGGSTVPVIARLVQADEDTVRDVIHRFNEIGLACLNPQWAGGRPRLLSHDDEDFVIQTATTRPTAGSCWAEHSHPDRPPATYRRTHGITYFHSCYSVGDDKLWGINRRRKGIDHTWAALRSIRAARPDGAPIYVILDNLSAHLNWKIRRWAARNKVELCFTPTYASWANPIEAHFGPLRQFTLANSHHRNHTVQTRALHAYLRWRNKNARHADVLAAQRRERARIRSEKGIRWGGQPLADAA</sequence>
<evidence type="ECO:0000313" key="4">
    <source>
        <dbReference type="Proteomes" id="UP000190306"/>
    </source>
</evidence>
<dbReference type="Gene3D" id="3.30.420.10">
    <property type="entry name" value="Ribonuclease H-like superfamily/Ribonuclease H"/>
    <property type="match status" value="1"/>
</dbReference>
<name>A0AAE6YFS3_STRAT</name>
<dbReference type="EMBL" id="LHQL01000014">
    <property type="protein sequence ID" value="OOQ48260.1"/>
    <property type="molecule type" value="Genomic_DNA"/>
</dbReference>
<dbReference type="InterPro" id="IPR009057">
    <property type="entry name" value="Homeodomain-like_sf"/>
</dbReference>
<organism evidence="3 5">
    <name type="scientific">Streptomyces antibioticus</name>
    <dbReference type="NCBI Taxonomy" id="1890"/>
    <lineage>
        <taxon>Bacteria</taxon>
        <taxon>Bacillati</taxon>
        <taxon>Actinomycetota</taxon>
        <taxon>Actinomycetes</taxon>
        <taxon>Kitasatosporales</taxon>
        <taxon>Streptomycetaceae</taxon>
        <taxon>Streptomyces</taxon>
    </lineage>
</organism>
<dbReference type="Proteomes" id="UP000502504">
    <property type="component" value="Chromosome"/>
</dbReference>
<dbReference type="RefSeq" id="WP_078636765.1">
    <property type="nucleotide sequence ID" value="NZ_CM007717.1"/>
</dbReference>
<dbReference type="InterPro" id="IPR036397">
    <property type="entry name" value="RNaseH_sf"/>
</dbReference>
<reference evidence="2 4" key="1">
    <citation type="submission" date="2015-07" db="EMBL/GenBank/DDBJ databases">
        <title>Draft Genome Sequence of Streptomyces antibioticus, IMRU 3720 reveals insights in the evolution of actinomycin biosynthetic gene clusters in Streptomyces.</title>
        <authorList>
            <person name="Crnovcic I."/>
            <person name="Ruckert C."/>
            <person name="Kalinowksi J."/>
            <person name="Keller U."/>
        </authorList>
    </citation>
    <scope>NUCLEOTIDE SEQUENCE [LARGE SCALE GENOMIC DNA]</scope>
    <source>
        <strain evidence="2 4">DSM 41481</strain>
    </source>
</reference>